<dbReference type="PATRIC" id="fig|1158601.3.peg.182"/>
<evidence type="ECO:0000313" key="2">
    <source>
        <dbReference type="EMBL" id="EOH82805.1"/>
    </source>
</evidence>
<organism evidence="2 4">
    <name type="scientific">Enterococcus malodoratus ATCC 43197</name>
    <dbReference type="NCBI Taxonomy" id="1158601"/>
    <lineage>
        <taxon>Bacteria</taxon>
        <taxon>Bacillati</taxon>
        <taxon>Bacillota</taxon>
        <taxon>Bacilli</taxon>
        <taxon>Lactobacillales</taxon>
        <taxon>Enterococcaceae</taxon>
        <taxon>Enterococcus</taxon>
    </lineage>
</organism>
<proteinExistence type="predicted"/>
<protein>
    <recommendedName>
        <fullName evidence="6">DUF2922 family protein</fullName>
    </recommendedName>
</protein>
<keyword evidence="5" id="KW-1185">Reference proteome</keyword>
<feature type="region of interest" description="Disordered" evidence="1">
    <location>
        <begin position="180"/>
        <end position="210"/>
    </location>
</feature>
<dbReference type="Proteomes" id="UP000013783">
    <property type="component" value="Unassembled WGS sequence"/>
</dbReference>
<reference evidence="2 4" key="1">
    <citation type="submission" date="2013-02" db="EMBL/GenBank/DDBJ databases">
        <title>The Genome Sequence of Enterococcus malodoratus ATCC_43197.</title>
        <authorList>
            <consortium name="The Broad Institute Genome Sequencing Platform"/>
            <consortium name="The Broad Institute Genome Sequencing Center for Infectious Disease"/>
            <person name="Earl A.M."/>
            <person name="Gilmore M.S."/>
            <person name="Lebreton F."/>
            <person name="Walker B."/>
            <person name="Young S.K."/>
            <person name="Zeng Q."/>
            <person name="Gargeya S."/>
            <person name="Fitzgerald M."/>
            <person name="Haas B."/>
            <person name="Abouelleil A."/>
            <person name="Alvarado L."/>
            <person name="Arachchi H.M."/>
            <person name="Berlin A.M."/>
            <person name="Chapman S.B."/>
            <person name="Dewar J."/>
            <person name="Goldberg J."/>
            <person name="Griggs A."/>
            <person name="Gujja S."/>
            <person name="Hansen M."/>
            <person name="Howarth C."/>
            <person name="Imamovic A."/>
            <person name="Larimer J."/>
            <person name="McCowan C."/>
            <person name="Murphy C."/>
            <person name="Neiman D."/>
            <person name="Pearson M."/>
            <person name="Priest M."/>
            <person name="Roberts A."/>
            <person name="Saif S."/>
            <person name="Shea T."/>
            <person name="Sisk P."/>
            <person name="Sykes S."/>
            <person name="Wortman J."/>
            <person name="Nusbaum C."/>
            <person name="Birren B."/>
        </authorList>
    </citation>
    <scope>NUCLEOTIDE SEQUENCE [LARGE SCALE GENOMIC DNA]</scope>
    <source>
        <strain evidence="2 4">ATCC 43197</strain>
    </source>
</reference>
<dbReference type="RefSeq" id="WP_010739096.1">
    <property type="nucleotide sequence ID" value="NZ_KB946249.1"/>
</dbReference>
<dbReference type="Proteomes" id="UP000014148">
    <property type="component" value="Unassembled WGS sequence"/>
</dbReference>
<dbReference type="Pfam" id="PF11148">
    <property type="entry name" value="DUF2922"/>
    <property type="match status" value="1"/>
</dbReference>
<dbReference type="GeneID" id="79785546"/>
<evidence type="ECO:0000256" key="1">
    <source>
        <dbReference type="SAM" id="MobiDB-lite"/>
    </source>
</evidence>
<dbReference type="AlphaFoldDB" id="R2RGG8"/>
<comment type="caution">
    <text evidence="2">The sequence shown here is derived from an EMBL/GenBank/DDBJ whole genome shotgun (WGS) entry which is preliminary data.</text>
</comment>
<evidence type="ECO:0000313" key="3">
    <source>
        <dbReference type="EMBL" id="EOT70621.1"/>
    </source>
</evidence>
<sequence length="210" mass="24084">MKTLEAEFEKSNGRKQYLRLKDFDTTKSAEEIKASLNKLTKLTLFEKDGVGLFKRLRHAKLIEKIETTIFDDSQSSAKKAVVEIAPEKPSTQEKTPVQMIKELQNVRIPEDLKITMEIPEPGSLIQRVRLPDGINLRKMTESQAMTVITACLPDDYTLENVQIEDNEEPATLVLTERLKEGRAEPPGISASPPETKRKRWRLLDRIRKRE</sequence>
<dbReference type="EMBL" id="ASWA01000001">
    <property type="protein sequence ID" value="EOT70621.1"/>
    <property type="molecule type" value="Genomic_DNA"/>
</dbReference>
<evidence type="ECO:0000313" key="4">
    <source>
        <dbReference type="Proteomes" id="UP000013783"/>
    </source>
</evidence>
<evidence type="ECO:0008006" key="6">
    <source>
        <dbReference type="Google" id="ProtNLM"/>
    </source>
</evidence>
<dbReference type="OrthoDB" id="2195168at2"/>
<gene>
    <name evidence="3" type="ORF">I585_00132</name>
    <name evidence="2" type="ORF">UAI_00200</name>
</gene>
<feature type="compositionally biased region" description="Basic and acidic residues" evidence="1">
    <location>
        <begin position="201"/>
        <end position="210"/>
    </location>
</feature>
<dbReference type="InterPro" id="IPR021321">
    <property type="entry name" value="DUF2922"/>
</dbReference>
<name>R2RGG8_9ENTE</name>
<evidence type="ECO:0000313" key="5">
    <source>
        <dbReference type="Proteomes" id="UP000014148"/>
    </source>
</evidence>
<reference evidence="3 5" key="2">
    <citation type="submission" date="2013-03" db="EMBL/GenBank/DDBJ databases">
        <title>The Genome Sequence of Enterococcus malodoratus ATCC_43197 (PacBio/Illumina hybrid assembly).</title>
        <authorList>
            <consortium name="The Broad Institute Genomics Platform"/>
            <consortium name="The Broad Institute Genome Sequencing Center for Infectious Disease"/>
            <person name="Earl A."/>
            <person name="Russ C."/>
            <person name="Gilmore M."/>
            <person name="Surin D."/>
            <person name="Walker B."/>
            <person name="Young S."/>
            <person name="Zeng Q."/>
            <person name="Gargeya S."/>
            <person name="Fitzgerald M."/>
            <person name="Haas B."/>
            <person name="Abouelleil A."/>
            <person name="Allen A.W."/>
            <person name="Alvarado L."/>
            <person name="Arachchi H.M."/>
            <person name="Berlin A.M."/>
            <person name="Chapman S.B."/>
            <person name="Gainer-Dewar J."/>
            <person name="Goldberg J."/>
            <person name="Griggs A."/>
            <person name="Gujja S."/>
            <person name="Hansen M."/>
            <person name="Howarth C."/>
            <person name="Imamovic A."/>
            <person name="Ireland A."/>
            <person name="Larimer J."/>
            <person name="McCowan C."/>
            <person name="Murphy C."/>
            <person name="Pearson M."/>
            <person name="Poon T.W."/>
            <person name="Priest M."/>
            <person name="Roberts A."/>
            <person name="Saif S."/>
            <person name="Shea T."/>
            <person name="Sisk P."/>
            <person name="Sykes S."/>
            <person name="Wortman J."/>
            <person name="Nusbaum C."/>
            <person name="Birren B."/>
        </authorList>
    </citation>
    <scope>NUCLEOTIDE SEQUENCE [LARGE SCALE GENOMIC DNA]</scope>
    <source>
        <strain evidence="3 5">ATCC 43197</strain>
    </source>
</reference>
<dbReference type="EMBL" id="AJAK01000004">
    <property type="protein sequence ID" value="EOH82805.1"/>
    <property type="molecule type" value="Genomic_DNA"/>
</dbReference>
<accession>R2RGG8</accession>